<proteinExistence type="inferred from homology"/>
<organism evidence="5 6">
    <name type="scientific">Vombatus ursinus</name>
    <name type="common">Common wombat</name>
    <dbReference type="NCBI Taxonomy" id="29139"/>
    <lineage>
        <taxon>Eukaryota</taxon>
        <taxon>Metazoa</taxon>
        <taxon>Chordata</taxon>
        <taxon>Craniata</taxon>
        <taxon>Vertebrata</taxon>
        <taxon>Euteleostomi</taxon>
        <taxon>Mammalia</taxon>
        <taxon>Metatheria</taxon>
        <taxon>Diprotodontia</taxon>
        <taxon>Vombatidae</taxon>
        <taxon>Vombatus</taxon>
    </lineage>
</organism>
<accession>A0A4X2K9L4</accession>
<dbReference type="Pfam" id="PF00370">
    <property type="entry name" value="FGGY_N"/>
    <property type="match status" value="1"/>
</dbReference>
<dbReference type="GO" id="GO:0005739">
    <property type="term" value="C:mitochondrion"/>
    <property type="evidence" value="ECO:0007669"/>
    <property type="project" value="TreeGrafter"/>
</dbReference>
<name>A0A4X2K9L4_VOMUR</name>
<dbReference type="PANTHER" id="PTHR10196">
    <property type="entry name" value="SUGAR KINASE"/>
    <property type="match status" value="1"/>
</dbReference>
<evidence type="ECO:0000259" key="4">
    <source>
        <dbReference type="Pfam" id="PF00370"/>
    </source>
</evidence>
<reference evidence="6" key="1">
    <citation type="submission" date="2018-12" db="EMBL/GenBank/DDBJ databases">
        <authorList>
            <person name="Yazar S."/>
        </authorList>
    </citation>
    <scope>NUCLEOTIDE SEQUENCE [LARGE SCALE GENOMIC DNA]</scope>
</reference>
<protein>
    <recommendedName>
        <fullName evidence="4">Carbohydrate kinase FGGY N-terminal domain-containing protein</fullName>
    </recommendedName>
</protein>
<dbReference type="Ensembl" id="ENSVURT00010006783.1">
    <property type="protein sequence ID" value="ENSVURP00010005997.1"/>
    <property type="gene ID" value="ENSVURG00010004653.1"/>
</dbReference>
<sequence length="96" mass="11325">MMDVQKRDLGPLVGAIEQQTSSTRFLVFNSKTAKLISHHQVKLEQKFPKEGWVEQDPREILQYHWRDPLFRCNQCQQNHAFQHSLTKMGCRAVQVF</sequence>
<evidence type="ECO:0000256" key="2">
    <source>
        <dbReference type="ARBA" id="ARBA00022679"/>
    </source>
</evidence>
<dbReference type="GeneTree" id="ENSGT00940000175796"/>
<dbReference type="PANTHER" id="PTHR10196:SF69">
    <property type="entry name" value="GLYCEROL KINASE"/>
    <property type="match status" value="1"/>
</dbReference>
<evidence type="ECO:0000313" key="6">
    <source>
        <dbReference type="Proteomes" id="UP000314987"/>
    </source>
</evidence>
<dbReference type="InterPro" id="IPR018484">
    <property type="entry name" value="FGGY_N"/>
</dbReference>
<dbReference type="SUPFAM" id="SSF53067">
    <property type="entry name" value="Actin-like ATPase domain"/>
    <property type="match status" value="1"/>
</dbReference>
<evidence type="ECO:0000313" key="5">
    <source>
        <dbReference type="Ensembl" id="ENSVURP00010005997.1"/>
    </source>
</evidence>
<dbReference type="AlphaFoldDB" id="A0A4X2K9L4"/>
<dbReference type="GO" id="GO:0004370">
    <property type="term" value="F:glycerol kinase activity"/>
    <property type="evidence" value="ECO:0007669"/>
    <property type="project" value="TreeGrafter"/>
</dbReference>
<keyword evidence="6" id="KW-1185">Reference proteome</keyword>
<dbReference type="InterPro" id="IPR043129">
    <property type="entry name" value="ATPase_NBD"/>
</dbReference>
<keyword evidence="3" id="KW-0418">Kinase</keyword>
<keyword evidence="2" id="KW-0808">Transferase</keyword>
<reference evidence="5" key="2">
    <citation type="submission" date="2025-08" db="UniProtKB">
        <authorList>
            <consortium name="Ensembl"/>
        </authorList>
    </citation>
    <scope>IDENTIFICATION</scope>
</reference>
<dbReference type="GO" id="GO:0006071">
    <property type="term" value="P:glycerol metabolic process"/>
    <property type="evidence" value="ECO:0007669"/>
    <property type="project" value="TreeGrafter"/>
</dbReference>
<dbReference type="GO" id="GO:0046167">
    <property type="term" value="P:glycerol-3-phosphate biosynthetic process"/>
    <property type="evidence" value="ECO:0007669"/>
    <property type="project" value="TreeGrafter"/>
</dbReference>
<evidence type="ECO:0000256" key="3">
    <source>
        <dbReference type="ARBA" id="ARBA00022777"/>
    </source>
</evidence>
<dbReference type="GO" id="GO:0006641">
    <property type="term" value="P:triglyceride metabolic process"/>
    <property type="evidence" value="ECO:0007669"/>
    <property type="project" value="TreeGrafter"/>
</dbReference>
<dbReference type="Gene3D" id="3.30.420.40">
    <property type="match status" value="1"/>
</dbReference>
<reference evidence="5" key="3">
    <citation type="submission" date="2025-09" db="UniProtKB">
        <authorList>
            <consortium name="Ensembl"/>
        </authorList>
    </citation>
    <scope>IDENTIFICATION</scope>
</reference>
<comment type="similarity">
    <text evidence="1">Belongs to the FGGY kinase family.</text>
</comment>
<dbReference type="STRING" id="29139.ENSVURP00010005997"/>
<feature type="domain" description="Carbohydrate kinase FGGY N-terminal" evidence="4">
    <location>
        <begin position="14"/>
        <end position="63"/>
    </location>
</feature>
<evidence type="ECO:0000256" key="1">
    <source>
        <dbReference type="ARBA" id="ARBA00009156"/>
    </source>
</evidence>
<dbReference type="Proteomes" id="UP000314987">
    <property type="component" value="Unassembled WGS sequence"/>
</dbReference>